<dbReference type="HOGENOM" id="CLU_861155_0_0_1"/>
<feature type="transmembrane region" description="Helical" evidence="1">
    <location>
        <begin position="49"/>
        <end position="72"/>
    </location>
</feature>
<dbReference type="Proteomes" id="UP000008068">
    <property type="component" value="Unassembled WGS sequence"/>
</dbReference>
<gene>
    <name evidence="2" type="ORF">CAEBREN_12333</name>
</gene>
<name>G0M9U9_CAEBE</name>
<keyword evidence="1" id="KW-0812">Transmembrane</keyword>
<dbReference type="InterPro" id="IPR018817">
    <property type="entry name" value="7TM_GPCR_serpentine_rcpt_Srz"/>
</dbReference>
<feature type="transmembrane region" description="Helical" evidence="1">
    <location>
        <begin position="208"/>
        <end position="227"/>
    </location>
</feature>
<dbReference type="InParanoid" id="G0M9U9"/>
<feature type="transmembrane region" description="Helical" evidence="1">
    <location>
        <begin position="121"/>
        <end position="150"/>
    </location>
</feature>
<sequence length="323" mass="36442">MESDNSTVDPEIEELLDNDFPLVAGDHDSIKAKSDTYWGMISGIPDIEYFAGMMFALCVVYLVVYLIHLALFKLRNKRTLAPVSILLARCYLFNERLFSLIQPLIVVFATMKFLFSGFVTYFLLIALPCLIIIVRISTETYILLLALFAVTKYFNHFYSGNVELTTNFWKAGFTVASHMTGLKDLGFVSCGLALFGFYGYELGMEKLILFYTGVYFFVQVLLFASAICYMRMFCGRRKAKLNNSEQILCTQTMVLAVMKLMLVPFIAYLNYTGVMIGTLSAFFVGADIVLVPLVGQLSDILFVCKMPTTEETVQEGINLEEMS</sequence>
<organism evidence="3">
    <name type="scientific">Caenorhabditis brenneri</name>
    <name type="common">Nematode worm</name>
    <dbReference type="NCBI Taxonomy" id="135651"/>
    <lineage>
        <taxon>Eukaryota</taxon>
        <taxon>Metazoa</taxon>
        <taxon>Ecdysozoa</taxon>
        <taxon>Nematoda</taxon>
        <taxon>Chromadorea</taxon>
        <taxon>Rhabditida</taxon>
        <taxon>Rhabditina</taxon>
        <taxon>Rhabditomorpha</taxon>
        <taxon>Rhabditoidea</taxon>
        <taxon>Rhabditidae</taxon>
        <taxon>Peloderinae</taxon>
        <taxon>Caenorhabditis</taxon>
    </lineage>
</organism>
<dbReference type="eggNOG" id="ENOG502TJPK">
    <property type="taxonomic scope" value="Eukaryota"/>
</dbReference>
<dbReference type="AlphaFoldDB" id="G0M9U9"/>
<keyword evidence="1" id="KW-1133">Transmembrane helix</keyword>
<accession>G0M9U9</accession>
<protein>
    <submittedName>
        <fullName evidence="2">Uncharacterized protein</fullName>
    </submittedName>
</protein>
<evidence type="ECO:0000256" key="1">
    <source>
        <dbReference type="SAM" id="Phobius"/>
    </source>
</evidence>
<keyword evidence="3" id="KW-1185">Reference proteome</keyword>
<dbReference type="EMBL" id="GL379787">
    <property type="protein sequence ID" value="EGT31040.1"/>
    <property type="molecule type" value="Genomic_DNA"/>
</dbReference>
<keyword evidence="1" id="KW-0472">Membrane</keyword>
<proteinExistence type="predicted"/>
<evidence type="ECO:0000313" key="3">
    <source>
        <dbReference type="Proteomes" id="UP000008068"/>
    </source>
</evidence>
<dbReference type="Pfam" id="PF10325">
    <property type="entry name" value="7TM_GPCR_Srz"/>
    <property type="match status" value="1"/>
</dbReference>
<feature type="transmembrane region" description="Helical" evidence="1">
    <location>
        <begin position="185"/>
        <end position="202"/>
    </location>
</feature>
<reference evidence="3" key="1">
    <citation type="submission" date="2011-07" db="EMBL/GenBank/DDBJ databases">
        <authorList>
            <consortium name="Caenorhabditis brenneri Sequencing and Analysis Consortium"/>
            <person name="Wilson R.K."/>
        </authorList>
    </citation>
    <scope>NUCLEOTIDE SEQUENCE [LARGE SCALE GENOMIC DNA]</scope>
    <source>
        <strain evidence="3">PB2801</strain>
    </source>
</reference>
<evidence type="ECO:0000313" key="2">
    <source>
        <dbReference type="EMBL" id="EGT31040.1"/>
    </source>
</evidence>